<accession>A0A0M1P1G6</accession>
<name>A0A0M1P1G6_9BACL</name>
<dbReference type="Proteomes" id="UP000036932">
    <property type="component" value="Unassembled WGS sequence"/>
</dbReference>
<feature type="domain" description="DinB-like" evidence="1">
    <location>
        <begin position="8"/>
        <end position="146"/>
    </location>
</feature>
<evidence type="ECO:0000313" key="2">
    <source>
        <dbReference type="EMBL" id="KOR87919.1"/>
    </source>
</evidence>
<dbReference type="AlphaFoldDB" id="A0A0M1P1G6"/>
<dbReference type="Gene3D" id="1.20.120.450">
    <property type="entry name" value="dinb family like domain"/>
    <property type="match status" value="1"/>
</dbReference>
<gene>
    <name evidence="2" type="ORF">AM231_01380</name>
</gene>
<evidence type="ECO:0000259" key="1">
    <source>
        <dbReference type="Pfam" id="PF12867"/>
    </source>
</evidence>
<reference evidence="3" key="1">
    <citation type="submission" date="2015-08" db="EMBL/GenBank/DDBJ databases">
        <title>Genome sequencing project for genomic taxonomy and phylogenomics of Bacillus-like bacteria.</title>
        <authorList>
            <person name="Liu B."/>
            <person name="Wang J."/>
            <person name="Zhu Y."/>
            <person name="Liu G."/>
            <person name="Chen Q."/>
            <person name="Chen Z."/>
            <person name="Lan J."/>
            <person name="Che J."/>
            <person name="Ge C."/>
            <person name="Shi H."/>
            <person name="Pan Z."/>
            <person name="Liu X."/>
        </authorList>
    </citation>
    <scope>NUCLEOTIDE SEQUENCE [LARGE SCALE GENOMIC DNA]</scope>
    <source>
        <strain evidence="3">FJAT-22460</strain>
    </source>
</reference>
<dbReference type="InterPro" id="IPR024775">
    <property type="entry name" value="DinB-like"/>
</dbReference>
<sequence length="154" mass="17422">MSEAIFNQLDFARGATIQSVEHVTEQEADIIPEGFTNSIRWNLGHIYTVHEQFAFATAGEQPHLPEGFMEWFATGTKPADWTTQPPALSELLELLRGQTARIRETFANRLDQSSAHPLTIGPLTFQTVGEFLSFSMYHEGMHTQIIKAYKKLIK</sequence>
<evidence type="ECO:0000313" key="3">
    <source>
        <dbReference type="Proteomes" id="UP000036932"/>
    </source>
</evidence>
<dbReference type="RefSeq" id="WP_054400976.1">
    <property type="nucleotide sequence ID" value="NZ_LIUT01000001.1"/>
</dbReference>
<dbReference type="EMBL" id="LIUT01000001">
    <property type="protein sequence ID" value="KOR87919.1"/>
    <property type="molecule type" value="Genomic_DNA"/>
</dbReference>
<dbReference type="PATRIC" id="fig|1705565.3.peg.2126"/>
<keyword evidence="3" id="KW-1185">Reference proteome</keyword>
<dbReference type="SUPFAM" id="SSF109854">
    <property type="entry name" value="DinB/YfiT-like putative metalloenzymes"/>
    <property type="match status" value="1"/>
</dbReference>
<comment type="caution">
    <text evidence="2">The sequence shown here is derived from an EMBL/GenBank/DDBJ whole genome shotgun (WGS) entry which is preliminary data.</text>
</comment>
<dbReference type="OrthoDB" id="4295522at2"/>
<protein>
    <recommendedName>
        <fullName evidence="1">DinB-like domain-containing protein</fullName>
    </recommendedName>
</protein>
<organism evidence="2 3">
    <name type="scientific">Paenibacillus solani</name>
    <dbReference type="NCBI Taxonomy" id="1705565"/>
    <lineage>
        <taxon>Bacteria</taxon>
        <taxon>Bacillati</taxon>
        <taxon>Bacillota</taxon>
        <taxon>Bacilli</taxon>
        <taxon>Bacillales</taxon>
        <taxon>Paenibacillaceae</taxon>
        <taxon>Paenibacillus</taxon>
    </lineage>
</organism>
<dbReference type="Pfam" id="PF12867">
    <property type="entry name" value="DinB_2"/>
    <property type="match status" value="1"/>
</dbReference>
<dbReference type="InterPro" id="IPR034660">
    <property type="entry name" value="DinB/YfiT-like"/>
</dbReference>
<proteinExistence type="predicted"/>